<dbReference type="Gene3D" id="3.30.70.2860">
    <property type="match status" value="1"/>
</dbReference>
<dbReference type="CDD" id="cd00885">
    <property type="entry name" value="cinA"/>
    <property type="match status" value="1"/>
</dbReference>
<reference evidence="3 4" key="1">
    <citation type="submission" date="2019-08" db="EMBL/GenBank/DDBJ databases">
        <title>Complete genome sequence of Candidatus Uab amorphum.</title>
        <authorList>
            <person name="Shiratori T."/>
            <person name="Suzuki S."/>
            <person name="Kakizawa Y."/>
            <person name="Ishida K."/>
        </authorList>
    </citation>
    <scope>NUCLEOTIDE SEQUENCE [LARGE SCALE GENOMIC DNA]</scope>
    <source>
        <strain evidence="3 4">SRT547</strain>
    </source>
</reference>
<gene>
    <name evidence="3" type="ORF">UABAM_06060</name>
</gene>
<dbReference type="SUPFAM" id="SSF142433">
    <property type="entry name" value="CinA-like"/>
    <property type="match status" value="1"/>
</dbReference>
<evidence type="ECO:0000313" key="3">
    <source>
        <dbReference type="EMBL" id="BBM87648.1"/>
    </source>
</evidence>
<evidence type="ECO:0000313" key="4">
    <source>
        <dbReference type="Proteomes" id="UP000326354"/>
    </source>
</evidence>
<dbReference type="SMART" id="SM00852">
    <property type="entry name" value="MoCF_biosynth"/>
    <property type="match status" value="1"/>
</dbReference>
<accession>A0A5S9IT32</accession>
<dbReference type="NCBIfam" id="TIGR00199">
    <property type="entry name" value="PncC_domain"/>
    <property type="match status" value="1"/>
</dbReference>
<proteinExistence type="inferred from homology"/>
<dbReference type="NCBIfam" id="TIGR00177">
    <property type="entry name" value="molyb_syn"/>
    <property type="match status" value="1"/>
</dbReference>
<dbReference type="EMBL" id="AP019860">
    <property type="protein sequence ID" value="BBM87648.1"/>
    <property type="molecule type" value="Genomic_DNA"/>
</dbReference>
<dbReference type="KEGG" id="uam:UABAM_06060"/>
<protein>
    <recommendedName>
        <fullName evidence="1">CinA-like protein</fullName>
    </recommendedName>
</protein>
<comment type="similarity">
    <text evidence="1">Belongs to the CinA family.</text>
</comment>
<dbReference type="PANTHER" id="PTHR13939:SF0">
    <property type="entry name" value="NMN AMIDOHYDROLASE-LIKE PROTEIN YFAY"/>
    <property type="match status" value="1"/>
</dbReference>
<dbReference type="Pfam" id="PF00994">
    <property type="entry name" value="MoCF_biosynth"/>
    <property type="match status" value="1"/>
</dbReference>
<name>A0A5S9IT32_UABAM</name>
<dbReference type="InterPro" id="IPR050101">
    <property type="entry name" value="CinA"/>
</dbReference>
<dbReference type="Gene3D" id="3.40.980.10">
    <property type="entry name" value="MoaB/Mog-like domain"/>
    <property type="match status" value="1"/>
</dbReference>
<dbReference type="PANTHER" id="PTHR13939">
    <property type="entry name" value="NICOTINAMIDE-NUCLEOTIDE AMIDOHYDROLASE PNCC"/>
    <property type="match status" value="1"/>
</dbReference>
<sequence>MIAHILSIGAELTEGRVVNTNATFLAQQTQQLGIGVSRITTIGDDIQEITELLSAQKDTVVITTGGLGPTHDDITHEALYAFCHKNFDDFLEKDEWYCIIKKYAKNREISSVHAHAQLLKNPVGHAPGFYVEANGCHIFVLPGVPSEAEGMFQEEVLPLLKKMAQKYHSHTLRLSGMYESKVQKILEKIQGRSQVDISLLPQYNGVDIVVKSRNEINAFVDEARAQLQKYIYSENGSSLEETIAKLLIDQKKTIAVAESCSGGFTTHLLTNVSGSSAYLQYAVVSYSNEAKIKILGVDPQTITAHGAVSPECAREMAQGVRKVMGTDIGIATTGISGPTGATPNKPLGLVYVAYADSDHCVVRDKVIRRPRVEHKKHSAYFVLNLLWERLKK</sequence>
<dbReference type="InterPro" id="IPR036425">
    <property type="entry name" value="MoaB/Mog-like_dom_sf"/>
</dbReference>
<dbReference type="Proteomes" id="UP000326354">
    <property type="component" value="Chromosome"/>
</dbReference>
<evidence type="ECO:0000256" key="1">
    <source>
        <dbReference type="HAMAP-Rule" id="MF_00226"/>
    </source>
</evidence>
<dbReference type="RefSeq" id="WP_173013655.1">
    <property type="nucleotide sequence ID" value="NZ_AP019860.1"/>
</dbReference>
<dbReference type="HAMAP" id="MF_00226_B">
    <property type="entry name" value="CinA_B"/>
    <property type="match status" value="1"/>
</dbReference>
<organism evidence="3 4">
    <name type="scientific">Uabimicrobium amorphum</name>
    <dbReference type="NCBI Taxonomy" id="2596890"/>
    <lineage>
        <taxon>Bacteria</taxon>
        <taxon>Pseudomonadati</taxon>
        <taxon>Planctomycetota</taxon>
        <taxon>Candidatus Uabimicrobiia</taxon>
        <taxon>Candidatus Uabimicrobiales</taxon>
        <taxon>Candidatus Uabimicrobiaceae</taxon>
        <taxon>Candidatus Uabimicrobium</taxon>
    </lineage>
</organism>
<dbReference type="SUPFAM" id="SSF53218">
    <property type="entry name" value="Molybdenum cofactor biosynthesis proteins"/>
    <property type="match status" value="1"/>
</dbReference>
<dbReference type="InterPro" id="IPR008135">
    <property type="entry name" value="Competence-induced_CinA"/>
</dbReference>
<dbReference type="Gene3D" id="3.90.950.20">
    <property type="entry name" value="CinA-like"/>
    <property type="match status" value="1"/>
</dbReference>
<dbReference type="InterPro" id="IPR008136">
    <property type="entry name" value="CinA_C"/>
</dbReference>
<dbReference type="InterPro" id="IPR001453">
    <property type="entry name" value="MoaB/Mog_dom"/>
</dbReference>
<dbReference type="PIRSF" id="PIRSF006728">
    <property type="entry name" value="CinA"/>
    <property type="match status" value="1"/>
</dbReference>
<dbReference type="Pfam" id="PF02464">
    <property type="entry name" value="CinA"/>
    <property type="match status" value="1"/>
</dbReference>
<dbReference type="InterPro" id="IPR036653">
    <property type="entry name" value="CinA-like_C"/>
</dbReference>
<dbReference type="AlphaFoldDB" id="A0A5S9IT32"/>
<dbReference type="NCBIfam" id="TIGR00200">
    <property type="entry name" value="cinA_nterm"/>
    <property type="match status" value="1"/>
</dbReference>
<feature type="domain" description="MoaB/Mog" evidence="2">
    <location>
        <begin position="4"/>
        <end position="162"/>
    </location>
</feature>
<evidence type="ECO:0000259" key="2">
    <source>
        <dbReference type="SMART" id="SM00852"/>
    </source>
</evidence>
<keyword evidence="4" id="KW-1185">Reference proteome</keyword>